<dbReference type="InterPro" id="IPR051271">
    <property type="entry name" value="2C-system_Tx_regulators"/>
</dbReference>
<evidence type="ECO:0000256" key="9">
    <source>
        <dbReference type="PIRNR" id="PIRNR006171"/>
    </source>
</evidence>
<evidence type="ECO:0000256" key="1">
    <source>
        <dbReference type="ARBA" id="ARBA00004496"/>
    </source>
</evidence>
<keyword evidence="13" id="KW-1185">Reference proteome</keyword>
<evidence type="ECO:0000256" key="8">
    <source>
        <dbReference type="ARBA" id="ARBA00023163"/>
    </source>
</evidence>
<dbReference type="PANTHER" id="PTHR45526:SF6">
    <property type="entry name" value="TRANSCRIPTIONAL REGULATORY PROTEIN CITT"/>
    <property type="match status" value="1"/>
</dbReference>
<accession>A0ABQ1GTS0</accession>
<evidence type="ECO:0000256" key="3">
    <source>
        <dbReference type="ARBA" id="ARBA00022553"/>
    </source>
</evidence>
<gene>
    <name evidence="12" type="ORF">GCM10007416_23740</name>
</gene>
<dbReference type="PROSITE" id="PS50110">
    <property type="entry name" value="RESPONSE_REGULATORY"/>
    <property type="match status" value="1"/>
</dbReference>
<keyword evidence="3 10" id="KW-0597">Phosphoprotein</keyword>
<evidence type="ECO:0000313" key="12">
    <source>
        <dbReference type="EMBL" id="GGA49843.1"/>
    </source>
</evidence>
<keyword evidence="6 9" id="KW-0238">DNA-binding</keyword>
<dbReference type="InterPro" id="IPR024187">
    <property type="entry name" value="Sig_transdc_resp-reg_cit/mal"/>
</dbReference>
<comment type="subcellular location">
    <subcellularLocation>
        <location evidence="1 9">Cytoplasm</location>
    </subcellularLocation>
</comment>
<comment type="caution">
    <text evidence="12">The sequence shown here is derived from an EMBL/GenBank/DDBJ whole genome shotgun (WGS) entry which is preliminary data.</text>
</comment>
<dbReference type="InterPro" id="IPR036388">
    <property type="entry name" value="WH-like_DNA-bd_sf"/>
</dbReference>
<dbReference type="InterPro" id="IPR011006">
    <property type="entry name" value="CheY-like_superfamily"/>
</dbReference>
<evidence type="ECO:0000256" key="7">
    <source>
        <dbReference type="ARBA" id="ARBA00023159"/>
    </source>
</evidence>
<organism evidence="12 13">
    <name type="scientific">Kroppenstedtia guangzhouensis</name>
    <dbReference type="NCBI Taxonomy" id="1274356"/>
    <lineage>
        <taxon>Bacteria</taxon>
        <taxon>Bacillati</taxon>
        <taxon>Bacillota</taxon>
        <taxon>Bacilli</taxon>
        <taxon>Bacillales</taxon>
        <taxon>Thermoactinomycetaceae</taxon>
        <taxon>Kroppenstedtia</taxon>
    </lineage>
</organism>
<dbReference type="Gene3D" id="3.40.50.2300">
    <property type="match status" value="1"/>
</dbReference>
<keyword evidence="4 9" id="KW-0902">Two-component regulatory system</keyword>
<dbReference type="Pfam" id="PF20714">
    <property type="entry name" value="HTH_64"/>
    <property type="match status" value="1"/>
</dbReference>
<evidence type="ECO:0000256" key="5">
    <source>
        <dbReference type="ARBA" id="ARBA00023015"/>
    </source>
</evidence>
<evidence type="ECO:0000256" key="4">
    <source>
        <dbReference type="ARBA" id="ARBA00023012"/>
    </source>
</evidence>
<dbReference type="PIRSF" id="PIRSF006171">
    <property type="entry name" value="RR_citrat_malat"/>
    <property type="match status" value="1"/>
</dbReference>
<keyword evidence="7 9" id="KW-0010">Activator</keyword>
<sequence>MLIVEDDPRIAEINRRFTEKVEGFSVVGTASTGMEAKDWLEVLRPQLVLLDNYLPDVLGVDLIWHIRQHSRNTDVILVTAANETEVVQEALRGGVVDYIVKPIQFERFRCSLEQYRDQREQMKQNGRMDQYQIDQLWKGGSSLSVSAKQAASPPSVPKGIDPITLKKVQRVLLEGGSQGWTAEEVASQLGASRATARRYLEYLVSTGTLRADLSYGSVGRPERRYFFTSVRHLG</sequence>
<keyword evidence="5 9" id="KW-0805">Transcription regulation</keyword>
<dbReference type="Gene3D" id="1.10.10.10">
    <property type="entry name" value="Winged helix-like DNA-binding domain superfamily/Winged helix DNA-binding domain"/>
    <property type="match status" value="1"/>
</dbReference>
<dbReference type="CDD" id="cd19925">
    <property type="entry name" value="REC_citrate_TCS"/>
    <property type="match status" value="1"/>
</dbReference>
<proteinExistence type="predicted"/>
<evidence type="ECO:0000313" key="13">
    <source>
        <dbReference type="Proteomes" id="UP000617979"/>
    </source>
</evidence>
<feature type="modified residue" description="4-aspartylphosphate" evidence="10">
    <location>
        <position position="51"/>
    </location>
</feature>
<dbReference type="InterPro" id="IPR001789">
    <property type="entry name" value="Sig_transdc_resp-reg_receiver"/>
</dbReference>
<dbReference type="Proteomes" id="UP000617979">
    <property type="component" value="Unassembled WGS sequence"/>
</dbReference>
<dbReference type="SUPFAM" id="SSF52172">
    <property type="entry name" value="CheY-like"/>
    <property type="match status" value="1"/>
</dbReference>
<keyword evidence="2 9" id="KW-0963">Cytoplasm</keyword>
<dbReference type="PANTHER" id="PTHR45526">
    <property type="entry name" value="TRANSCRIPTIONAL REGULATORY PROTEIN DPIA"/>
    <property type="match status" value="1"/>
</dbReference>
<name>A0ABQ1GTS0_9BACL</name>
<keyword evidence="8 9" id="KW-0804">Transcription</keyword>
<dbReference type="EMBL" id="BMEX01000008">
    <property type="protein sequence ID" value="GGA49843.1"/>
    <property type="molecule type" value="Genomic_DNA"/>
</dbReference>
<evidence type="ECO:0000256" key="6">
    <source>
        <dbReference type="ARBA" id="ARBA00023125"/>
    </source>
</evidence>
<evidence type="ECO:0000256" key="2">
    <source>
        <dbReference type="ARBA" id="ARBA00022490"/>
    </source>
</evidence>
<evidence type="ECO:0000256" key="10">
    <source>
        <dbReference type="PROSITE-ProRule" id="PRU00169"/>
    </source>
</evidence>
<protein>
    <recommendedName>
        <fullName evidence="9">Transcriptional regulatory protein</fullName>
    </recommendedName>
</protein>
<feature type="domain" description="Response regulatory" evidence="11">
    <location>
        <begin position="1"/>
        <end position="116"/>
    </location>
</feature>
<dbReference type="SMART" id="SM00448">
    <property type="entry name" value="REC"/>
    <property type="match status" value="1"/>
</dbReference>
<evidence type="ECO:0000259" key="11">
    <source>
        <dbReference type="PROSITE" id="PS50110"/>
    </source>
</evidence>
<dbReference type="Pfam" id="PF00072">
    <property type="entry name" value="Response_reg"/>
    <property type="match status" value="1"/>
</dbReference>
<reference evidence="13" key="1">
    <citation type="journal article" date="2019" name="Int. J. Syst. Evol. Microbiol.">
        <title>The Global Catalogue of Microorganisms (GCM) 10K type strain sequencing project: providing services to taxonomists for standard genome sequencing and annotation.</title>
        <authorList>
            <consortium name="The Broad Institute Genomics Platform"/>
            <consortium name="The Broad Institute Genome Sequencing Center for Infectious Disease"/>
            <person name="Wu L."/>
            <person name="Ma J."/>
        </authorList>
    </citation>
    <scope>NUCLEOTIDE SEQUENCE [LARGE SCALE GENOMIC DNA]</scope>
    <source>
        <strain evidence="13">CGMCC 1.12404</strain>
    </source>
</reference>
<dbReference type="InterPro" id="IPR048714">
    <property type="entry name" value="DpiA-like_HTH"/>
</dbReference>